<feature type="compositionally biased region" description="Low complexity" evidence="4">
    <location>
        <begin position="42"/>
        <end position="52"/>
    </location>
</feature>
<reference evidence="6" key="3">
    <citation type="submission" date="2020-01" db="EMBL/GenBank/DDBJ databases">
        <authorList>
            <person name="Korhonen P.K.K."/>
            <person name="Guangxu M.G."/>
            <person name="Wang T.W."/>
            <person name="Stroehlein A.J.S."/>
            <person name="Young N.D."/>
            <person name="Ang C.-S.A."/>
            <person name="Fernando D.W.F."/>
            <person name="Lu H.L."/>
            <person name="Taylor S.T."/>
            <person name="Ehtesham M.E.M."/>
            <person name="Najaraj S.H.N."/>
            <person name="Harsha G.H.G."/>
            <person name="Madugundu A.M."/>
            <person name="Renuse S.R."/>
            <person name="Holt D.H."/>
            <person name="Pandey A.P."/>
            <person name="Papenfuss A.P."/>
            <person name="Gasser R.B.G."/>
            <person name="Fischer K.F."/>
        </authorList>
    </citation>
    <scope>NUCLEOTIDE SEQUENCE</scope>
    <source>
        <strain evidence="6">SSS_KF_BRIS2020</strain>
    </source>
</reference>
<dbReference type="Pfam" id="PF06584">
    <property type="entry name" value="DIRP"/>
    <property type="match status" value="1"/>
</dbReference>
<dbReference type="OrthoDB" id="2339771at2759"/>
<dbReference type="GO" id="GO:0006357">
    <property type="term" value="P:regulation of transcription by RNA polymerase II"/>
    <property type="evidence" value="ECO:0007669"/>
    <property type="project" value="TreeGrafter"/>
</dbReference>
<evidence type="ECO:0000256" key="1">
    <source>
        <dbReference type="ARBA" id="ARBA00004123"/>
    </source>
</evidence>
<accession>A0A132A976</accession>
<proteinExistence type="inferred from homology"/>
<dbReference type="GO" id="GO:0006351">
    <property type="term" value="P:DNA-templated transcription"/>
    <property type="evidence" value="ECO:0007669"/>
    <property type="project" value="InterPro"/>
</dbReference>
<evidence type="ECO:0000259" key="5">
    <source>
        <dbReference type="SMART" id="SM01135"/>
    </source>
</evidence>
<comment type="subcellular location">
    <subcellularLocation>
        <location evidence="1">Nucleus</location>
    </subcellularLocation>
</comment>
<dbReference type="GO" id="GO:0051726">
    <property type="term" value="P:regulation of cell cycle"/>
    <property type="evidence" value="ECO:0007669"/>
    <property type="project" value="TreeGrafter"/>
</dbReference>
<protein>
    <submittedName>
        <fullName evidence="7">DIRP domain containing protein</fullName>
    </submittedName>
    <submittedName>
        <fullName evidence="6">Protein lin-9 -like protein</fullName>
    </submittedName>
</protein>
<dbReference type="SMART" id="SM01135">
    <property type="entry name" value="DIRP"/>
    <property type="match status" value="1"/>
</dbReference>
<dbReference type="Proteomes" id="UP000616769">
    <property type="component" value="Unassembled WGS sequence"/>
</dbReference>
<feature type="domain" description="DIRP" evidence="5">
    <location>
        <begin position="119"/>
        <end position="224"/>
    </location>
</feature>
<evidence type="ECO:0000313" key="6">
    <source>
        <dbReference type="EMBL" id="KAF7492818.1"/>
    </source>
</evidence>
<keyword evidence="3" id="KW-0539">Nucleus</keyword>
<feature type="region of interest" description="Disordered" evidence="4">
    <location>
        <begin position="42"/>
        <end position="61"/>
    </location>
</feature>
<dbReference type="InterPro" id="IPR033471">
    <property type="entry name" value="DIRP"/>
</dbReference>
<dbReference type="GO" id="GO:0003677">
    <property type="term" value="F:DNA binding"/>
    <property type="evidence" value="ECO:0007669"/>
    <property type="project" value="TreeGrafter"/>
</dbReference>
<gene>
    <name evidence="7" type="ORF">QR98_0060330</name>
    <name evidence="6" type="ORF">SSS_1217</name>
</gene>
<dbReference type="PANTHER" id="PTHR21689:SF2">
    <property type="entry name" value="PROTEIN LIN-9 HOMOLOG"/>
    <property type="match status" value="1"/>
</dbReference>
<evidence type="ECO:0000256" key="2">
    <source>
        <dbReference type="ARBA" id="ARBA00006732"/>
    </source>
</evidence>
<reference evidence="7 10" key="1">
    <citation type="journal article" date="2015" name="Parasit. Vectors">
        <title>Draft genome of the scabies mite.</title>
        <authorList>
            <person name="Rider S.D.Jr."/>
            <person name="Morgan M.S."/>
            <person name="Arlian L.G."/>
        </authorList>
    </citation>
    <scope>NUCLEOTIDE SEQUENCE [LARGE SCALE GENOMIC DNA]</scope>
    <source>
        <strain evidence="7">Arlian Lab</strain>
    </source>
</reference>
<comment type="similarity">
    <text evidence="2">Belongs to the lin-9 family.</text>
</comment>
<dbReference type="AlphaFoldDB" id="A0A132A976"/>
<name>A0A132A976_SARSC</name>
<dbReference type="InterPro" id="IPR010561">
    <property type="entry name" value="LIN-9/ALY1"/>
</dbReference>
<dbReference type="Proteomes" id="UP000070412">
    <property type="component" value="Unassembled WGS sequence"/>
</dbReference>
<evidence type="ECO:0000313" key="9">
    <source>
        <dbReference type="Proteomes" id="UP000070412"/>
    </source>
</evidence>
<dbReference type="EnsemblMetazoa" id="SSS_1217s_mrna">
    <property type="protein sequence ID" value="KAF7492818.1"/>
    <property type="gene ID" value="SSS_1217"/>
</dbReference>
<dbReference type="OMA" id="KEEMIPP"/>
<reference evidence="8" key="4">
    <citation type="submission" date="2022-06" db="UniProtKB">
        <authorList>
            <consortium name="EnsemblMetazoa"/>
        </authorList>
    </citation>
    <scope>IDENTIFICATION</scope>
</reference>
<dbReference type="GO" id="GO:0005654">
    <property type="term" value="C:nucleoplasm"/>
    <property type="evidence" value="ECO:0007669"/>
    <property type="project" value="TreeGrafter"/>
</dbReference>
<dbReference type="PANTHER" id="PTHR21689">
    <property type="entry name" value="LIN-9"/>
    <property type="match status" value="1"/>
</dbReference>
<evidence type="ECO:0000256" key="4">
    <source>
        <dbReference type="SAM" id="MobiDB-lite"/>
    </source>
</evidence>
<evidence type="ECO:0000313" key="8">
    <source>
        <dbReference type="EnsemblMetazoa" id="KAF7492818.1"/>
    </source>
</evidence>
<dbReference type="EMBL" id="JXLN01011633">
    <property type="protein sequence ID" value="KPM07536.1"/>
    <property type="molecule type" value="Genomic_DNA"/>
</dbReference>
<evidence type="ECO:0000256" key="3">
    <source>
        <dbReference type="ARBA" id="ARBA00023242"/>
    </source>
</evidence>
<reference evidence="9" key="2">
    <citation type="journal article" date="2020" name="PLoS Negl. Trop. Dis.">
        <title>High-quality nuclear genome for Sarcoptes scabiei-A critical resource for a neglected parasite.</title>
        <authorList>
            <person name="Korhonen P.K."/>
            <person name="Gasser R.B."/>
            <person name="Ma G."/>
            <person name="Wang T."/>
            <person name="Stroehlein A.J."/>
            <person name="Young N.D."/>
            <person name="Ang C.S."/>
            <person name="Fernando D.D."/>
            <person name="Lu H.C."/>
            <person name="Taylor S."/>
            <person name="Reynolds S.L."/>
            <person name="Mofiz E."/>
            <person name="Najaraj S.H."/>
            <person name="Gowda H."/>
            <person name="Madugundu A."/>
            <person name="Renuse S."/>
            <person name="Holt D."/>
            <person name="Pandey A."/>
            <person name="Papenfuss A.T."/>
            <person name="Fischer K."/>
        </authorList>
    </citation>
    <scope>NUCLEOTIDE SEQUENCE [LARGE SCALE GENOMIC DNA]</scope>
</reference>
<dbReference type="Pfam" id="PF19438">
    <property type="entry name" value="LIN9_C"/>
    <property type="match status" value="1"/>
</dbReference>
<keyword evidence="9" id="KW-1185">Reference proteome</keyword>
<evidence type="ECO:0000313" key="7">
    <source>
        <dbReference type="EMBL" id="KPM07536.1"/>
    </source>
</evidence>
<sequence>MSTSNRIGHPMRNRKKNRLIYNENEETSFGPNRMQLYHVSMNQNSSNSSNHSNHQHSNKHPKYIPIPSSRSILQHSYQEETLLYNRGKLSRNVVLALGSSLKTLLKLPKANNWINHEWFYGSIDQVLFLDENEFSFCLKDSFPQLKTRYLTRLEWSQIRRLMGKPRRCSSAFFQEERATLNTKRNKIRYLQQNKVADLNNYKDLPDNLPQPLVVGSQVSALSREHEGVFFGVIEGIDPTNGTYRINFNRTDIGSHSIPDYEVAPTDPPILTPLSSFQIKTRKIWHLSNRFVDCSSAQDSLSLLPDVNGINQEPSTDKLVKHRQKDKIDAKNIGGFPIKFLTYLAKASKILAIKRIKLLTFKSMNSEIERYTTMSEPISKSFKQIYANTILELDKINQELRFYLKKIQNFSLQIASEGKLKCLKPDLLTQKYLNESRSLIERLQSKFKVSEKTNNLIVNLMCLLVHLRGFRDCEISSYEFESLLRALSMIREMIHSSNHETFQNNVEIHIHHIMSSISHLGNVGAFSESIINSNNNNNHSKNDYNSND</sequence>
<dbReference type="VEuPathDB" id="VectorBase:SSCA007265"/>
<dbReference type="InterPro" id="IPR045831">
    <property type="entry name" value="LIN9_C"/>
</dbReference>
<evidence type="ECO:0000313" key="10">
    <source>
        <dbReference type="Proteomes" id="UP000616769"/>
    </source>
</evidence>
<dbReference type="GO" id="GO:0017053">
    <property type="term" value="C:transcription repressor complex"/>
    <property type="evidence" value="ECO:0007669"/>
    <property type="project" value="InterPro"/>
</dbReference>
<organism evidence="7 10">
    <name type="scientific">Sarcoptes scabiei</name>
    <name type="common">Itch mite</name>
    <name type="synonym">Acarus scabiei</name>
    <dbReference type="NCBI Taxonomy" id="52283"/>
    <lineage>
        <taxon>Eukaryota</taxon>
        <taxon>Metazoa</taxon>
        <taxon>Ecdysozoa</taxon>
        <taxon>Arthropoda</taxon>
        <taxon>Chelicerata</taxon>
        <taxon>Arachnida</taxon>
        <taxon>Acari</taxon>
        <taxon>Acariformes</taxon>
        <taxon>Sarcoptiformes</taxon>
        <taxon>Astigmata</taxon>
        <taxon>Psoroptidia</taxon>
        <taxon>Sarcoptoidea</taxon>
        <taxon>Sarcoptidae</taxon>
        <taxon>Sarcoptinae</taxon>
        <taxon>Sarcoptes</taxon>
    </lineage>
</organism>
<dbReference type="EMBL" id="WVUK01000056">
    <property type="protein sequence ID" value="KAF7492818.1"/>
    <property type="molecule type" value="Genomic_DNA"/>
</dbReference>